<dbReference type="Proteomes" id="UP000094598">
    <property type="component" value="Chromosome"/>
</dbReference>
<evidence type="ECO:0000313" key="5">
    <source>
        <dbReference type="Proteomes" id="UP000322283"/>
    </source>
</evidence>
<name>A0AAC9MTZ5_NEOTH</name>
<reference evidence="2 4" key="1">
    <citation type="submission" date="2016-08" db="EMBL/GenBank/DDBJ databases">
        <title>Moorella thermoacetica DSM 103132.</title>
        <authorList>
            <person name="Jendresen C.B."/>
            <person name="Redl S.M."/>
            <person name="Jensen T.O."/>
            <person name="Nielsen A.T."/>
        </authorList>
    </citation>
    <scope>NUCLEOTIDE SEQUENCE [LARGE SCALE GENOMIC DNA]</scope>
    <source>
        <strain evidence="2 4">DSM 103132</strain>
    </source>
</reference>
<evidence type="ECO:0000313" key="4">
    <source>
        <dbReference type="Proteomes" id="UP000094598"/>
    </source>
</evidence>
<evidence type="ECO:0000313" key="3">
    <source>
        <dbReference type="EMBL" id="TYL07027.1"/>
    </source>
</evidence>
<feature type="region of interest" description="Disordered" evidence="1">
    <location>
        <begin position="772"/>
        <end position="791"/>
    </location>
</feature>
<dbReference type="Gene3D" id="2.60.40.10">
    <property type="entry name" value="Immunoglobulins"/>
    <property type="match status" value="1"/>
</dbReference>
<dbReference type="EMBL" id="CP017019">
    <property type="protein sequence ID" value="AOQ23114.1"/>
    <property type="molecule type" value="Genomic_DNA"/>
</dbReference>
<dbReference type="EMBL" id="VCDX01000022">
    <property type="protein sequence ID" value="TYL07027.1"/>
    <property type="molecule type" value="Genomic_DNA"/>
</dbReference>
<gene>
    <name evidence="2" type="ORF">Maut_00651</name>
    <name evidence="3" type="ORF">MTAT_29660</name>
</gene>
<dbReference type="InterPro" id="IPR013783">
    <property type="entry name" value="Ig-like_fold"/>
</dbReference>
<sequence length="791" mass="85811">MKRKWMRTLSILVLLFYLIGVSGPVWAKASYDPNYGTEVKTFGFTDERNRESFSYGNAAFWPLMKDEFGKSFSQPLILSGKRWGRDGAYLVAAGGPGTTWLMFWKLDIDKLKDAGKKGFTQMANTPPYATLDLHDKGTTYSDPTYFEDGNRKYIYIGLKNGNLAIVDVTDINNPQVVFNSPPSIIDPSISATDITSAPYVTTWNGHTVAVTASGNRPWVLLWTDPLDTSKRNVLKLSVKAIRTSSTPGPLNGGFLVGCDNGLDNEGYIVYYKFDNILGTDGNGRVYLKSSDFSRLPTRSSAVASFAVDPDEGAAYYNDSRANVYKFLAFPDGTLEEAWHYYFPGVTFTHRSPALTGSNVYVPIGTRKDLDGQGGLLVVDRNGNEVKRVYFGSKVGTAPVVWRYQNGATVMVGTQGSRPGIEGTAPGETPNQAPAIALLDAMNGYNKYGAITMEELRPTGEAFGTGISGQISMGSLEREARFSVMALTHSNGIYVWAMLPFDMKAEIVDTGVPAGEKAEPGHKYTAKVKFTVTRSPNDILGGDWEGWVSIGAFHQVGGQGPFYQAALKDASGNELMYEQDAYGLEGVKRYLAEVKNTGDSFEATFDWTAPNGVSETVLAAAVNVDYPPLDPGVSPANTRVNNYVPEINYGDNVATAKVPVRANCDVAVEMWPVQSPIRLSWLPNSMAIAGANIRIKRVDDSPSTVKVTVTADGPEGRQTFTETLGPGETKLVGPYHFTVRNSGTYTVRAEAWPDVPDANPANNKASTTIEVIKTPAPPTGPKEPGIHGELVG</sequence>
<proteinExistence type="predicted"/>
<keyword evidence="5" id="KW-1185">Reference proteome</keyword>
<reference evidence="3 5" key="2">
    <citation type="submission" date="2019-05" db="EMBL/GenBank/DDBJ databases">
        <title>Genome sequence of Moorella thermoacetica ATCC 33924.</title>
        <authorList>
            <person name="Poehlein A."/>
            <person name="Bengelsdorf F.R."/>
            <person name="Duerre P."/>
            <person name="Daniel R."/>
        </authorList>
    </citation>
    <scope>NUCLEOTIDE SEQUENCE [LARGE SCALE GENOMIC DNA]</scope>
    <source>
        <strain evidence="3 5">ATCC 33924</strain>
    </source>
</reference>
<accession>A0AAC9MTZ5</accession>
<dbReference type="Proteomes" id="UP000322283">
    <property type="component" value="Unassembled WGS sequence"/>
</dbReference>
<organism evidence="2 4">
    <name type="scientific">Neomoorella thermoacetica</name>
    <name type="common">Clostridium thermoaceticum</name>
    <dbReference type="NCBI Taxonomy" id="1525"/>
    <lineage>
        <taxon>Bacteria</taxon>
        <taxon>Bacillati</taxon>
        <taxon>Bacillota</taxon>
        <taxon>Clostridia</taxon>
        <taxon>Neomoorellales</taxon>
        <taxon>Neomoorellaceae</taxon>
        <taxon>Neomoorella</taxon>
    </lineage>
</organism>
<evidence type="ECO:0000313" key="2">
    <source>
        <dbReference type="EMBL" id="AOQ23114.1"/>
    </source>
</evidence>
<dbReference type="AlphaFoldDB" id="A0AAC9MTZ5"/>
<evidence type="ECO:0000256" key="1">
    <source>
        <dbReference type="SAM" id="MobiDB-lite"/>
    </source>
</evidence>
<dbReference type="SUPFAM" id="SSF82171">
    <property type="entry name" value="DPP6 N-terminal domain-like"/>
    <property type="match status" value="1"/>
</dbReference>
<protein>
    <submittedName>
        <fullName evidence="2">Uncharacterized protein</fullName>
    </submittedName>
</protein>